<proteinExistence type="predicted"/>
<sequence length="92" mass="10842">SREFSKTQDNFDYNPILTLQVKGNDFISYYDVLHSSLSVVLIHKRNVIIYASRQLEIIERNYPSHDLELAAVVFSLKCKIFTKYYSLHHVFT</sequence>
<name>A0AAF0TGL5_SOLVR</name>
<feature type="non-terminal residue" evidence="2">
    <location>
        <position position="1"/>
    </location>
</feature>
<dbReference type="InterPro" id="IPR043502">
    <property type="entry name" value="DNA/RNA_pol_sf"/>
</dbReference>
<dbReference type="Proteomes" id="UP001234989">
    <property type="component" value="Chromosome 3"/>
</dbReference>
<dbReference type="SUPFAM" id="SSF56672">
    <property type="entry name" value="DNA/RNA polymerases"/>
    <property type="match status" value="1"/>
</dbReference>
<dbReference type="EMBL" id="CP133614">
    <property type="protein sequence ID" value="WMV19762.1"/>
    <property type="molecule type" value="Genomic_DNA"/>
</dbReference>
<dbReference type="Pfam" id="PF17919">
    <property type="entry name" value="RT_RNaseH_2"/>
    <property type="match status" value="1"/>
</dbReference>
<organism evidence="2 3">
    <name type="scientific">Solanum verrucosum</name>
    <dbReference type="NCBI Taxonomy" id="315347"/>
    <lineage>
        <taxon>Eukaryota</taxon>
        <taxon>Viridiplantae</taxon>
        <taxon>Streptophyta</taxon>
        <taxon>Embryophyta</taxon>
        <taxon>Tracheophyta</taxon>
        <taxon>Spermatophyta</taxon>
        <taxon>Magnoliopsida</taxon>
        <taxon>eudicotyledons</taxon>
        <taxon>Gunneridae</taxon>
        <taxon>Pentapetalae</taxon>
        <taxon>asterids</taxon>
        <taxon>lamiids</taxon>
        <taxon>Solanales</taxon>
        <taxon>Solanaceae</taxon>
        <taxon>Solanoideae</taxon>
        <taxon>Solaneae</taxon>
        <taxon>Solanum</taxon>
    </lineage>
</organism>
<feature type="domain" description="Reverse transcriptase/retrotransposon-derived protein RNase H-like" evidence="1">
    <location>
        <begin position="3"/>
        <end position="77"/>
    </location>
</feature>
<dbReference type="AlphaFoldDB" id="A0AAF0TGL5"/>
<accession>A0AAF0TGL5</accession>
<dbReference type="InterPro" id="IPR041577">
    <property type="entry name" value="RT_RNaseH_2"/>
</dbReference>
<reference evidence="2" key="1">
    <citation type="submission" date="2023-08" db="EMBL/GenBank/DDBJ databases">
        <title>A de novo genome assembly of Solanum verrucosum Schlechtendal, a Mexican diploid species geographically isolated from the other diploid A-genome species in potato relatives.</title>
        <authorList>
            <person name="Hosaka K."/>
        </authorList>
    </citation>
    <scope>NUCLEOTIDE SEQUENCE</scope>
    <source>
        <tissue evidence="2">Young leaves</tissue>
    </source>
</reference>
<gene>
    <name evidence="2" type="ORF">MTR67_013147</name>
</gene>
<evidence type="ECO:0000313" key="2">
    <source>
        <dbReference type="EMBL" id="WMV19762.1"/>
    </source>
</evidence>
<evidence type="ECO:0000259" key="1">
    <source>
        <dbReference type="Pfam" id="PF17919"/>
    </source>
</evidence>
<evidence type="ECO:0000313" key="3">
    <source>
        <dbReference type="Proteomes" id="UP001234989"/>
    </source>
</evidence>
<keyword evidence="3" id="KW-1185">Reference proteome</keyword>
<protein>
    <recommendedName>
        <fullName evidence="1">Reverse transcriptase/retrotransposon-derived protein RNase H-like domain-containing protein</fullName>
    </recommendedName>
</protein>